<dbReference type="SUPFAM" id="SSF46689">
    <property type="entry name" value="Homeodomain-like"/>
    <property type="match status" value="1"/>
</dbReference>
<evidence type="ECO:0000256" key="1">
    <source>
        <dbReference type="SAM" id="Phobius"/>
    </source>
</evidence>
<feature type="transmembrane region" description="Helical" evidence="1">
    <location>
        <begin position="36"/>
        <end position="57"/>
    </location>
</feature>
<evidence type="ECO:0000313" key="2">
    <source>
        <dbReference type="EMBL" id="CAD7802362.1"/>
    </source>
</evidence>
<proteinExistence type="predicted"/>
<sequence length="65" mass="7423">MNPDKLQAVKKLLESRTSPKEVAKTLEISVAILYRWIPISGKLIILVIANIVSLLWFEVKKKNSF</sequence>
<name>A0A9N8MEC8_9FLAO</name>
<evidence type="ECO:0000313" key="3">
    <source>
        <dbReference type="Proteomes" id="UP000662618"/>
    </source>
</evidence>
<dbReference type="Gene3D" id="1.10.10.60">
    <property type="entry name" value="Homeodomain-like"/>
    <property type="match status" value="1"/>
</dbReference>
<dbReference type="RefSeq" id="WP_162087389.1">
    <property type="nucleotide sequence ID" value="NZ_CAJIMS010000001.1"/>
</dbReference>
<accession>A0A9N8MEC8</accession>
<dbReference type="AlphaFoldDB" id="A0A9N8MEC8"/>
<dbReference type="InterPro" id="IPR009057">
    <property type="entry name" value="Homeodomain-like_sf"/>
</dbReference>
<dbReference type="Proteomes" id="UP000662618">
    <property type="component" value="Unassembled WGS sequence"/>
</dbReference>
<keyword evidence="3" id="KW-1185">Reference proteome</keyword>
<reference evidence="2" key="1">
    <citation type="submission" date="2020-12" db="EMBL/GenBank/DDBJ databases">
        <authorList>
            <person name="Rodrigo-Torres L."/>
            <person name="Arahal R. D."/>
            <person name="Lucena T."/>
        </authorList>
    </citation>
    <scope>NUCLEOTIDE SEQUENCE</scope>
    <source>
        <strain evidence="2">CECT 9390</strain>
    </source>
</reference>
<gene>
    <name evidence="2" type="ORF">CHRY9390_00917</name>
</gene>
<keyword evidence="1" id="KW-1133">Transmembrane helix</keyword>
<keyword evidence="1" id="KW-0812">Transmembrane</keyword>
<comment type="caution">
    <text evidence="2">The sequence shown here is derived from an EMBL/GenBank/DDBJ whole genome shotgun (WGS) entry which is preliminary data.</text>
</comment>
<dbReference type="EMBL" id="CAJIMS010000001">
    <property type="protein sequence ID" value="CAD7802362.1"/>
    <property type="molecule type" value="Genomic_DNA"/>
</dbReference>
<keyword evidence="1" id="KW-0472">Membrane</keyword>
<protein>
    <submittedName>
        <fullName evidence="2">Uncharacterized protein</fullName>
    </submittedName>
</protein>
<organism evidence="2 3">
    <name type="scientific">Chryseobacterium aquaeductus</name>
    <dbReference type="NCBI Taxonomy" id="2675056"/>
    <lineage>
        <taxon>Bacteria</taxon>
        <taxon>Pseudomonadati</taxon>
        <taxon>Bacteroidota</taxon>
        <taxon>Flavobacteriia</taxon>
        <taxon>Flavobacteriales</taxon>
        <taxon>Weeksellaceae</taxon>
        <taxon>Chryseobacterium group</taxon>
        <taxon>Chryseobacterium</taxon>
    </lineage>
</organism>